<evidence type="ECO:0000256" key="11">
    <source>
        <dbReference type="ARBA" id="ARBA00023002"/>
    </source>
</evidence>
<keyword evidence="14 18" id="KW-1015">Disulfide bond</keyword>
<feature type="disulfide bond" description="Redox-active" evidence="18">
    <location>
        <begin position="132"/>
        <end position="138"/>
    </location>
</feature>
<dbReference type="GO" id="GO:0045454">
    <property type="term" value="P:cell redox homeostasis"/>
    <property type="evidence" value="ECO:0007669"/>
    <property type="project" value="TreeGrafter"/>
</dbReference>
<feature type="chain" id="PRO_5019594877" description="Thiol:disulfide interchange protein DsbD" evidence="18">
    <location>
        <begin position="26"/>
        <end position="590"/>
    </location>
</feature>
<dbReference type="Proteomes" id="UP000287022">
    <property type="component" value="Unassembled WGS sequence"/>
</dbReference>
<dbReference type="GO" id="GO:0047134">
    <property type="term" value="F:protein-disulfide reductase [NAD(P)H] activity"/>
    <property type="evidence" value="ECO:0007669"/>
    <property type="project" value="UniProtKB-UniRule"/>
</dbReference>
<dbReference type="PROSITE" id="PS51352">
    <property type="entry name" value="THIOREDOXIN_2"/>
    <property type="match status" value="1"/>
</dbReference>
<dbReference type="InterPro" id="IPR028250">
    <property type="entry name" value="DsbDN"/>
</dbReference>
<feature type="transmembrane region" description="Helical" evidence="18">
    <location>
        <begin position="444"/>
        <end position="463"/>
    </location>
</feature>
<evidence type="ECO:0000256" key="2">
    <source>
        <dbReference type="ARBA" id="ARBA00007241"/>
    </source>
</evidence>
<evidence type="ECO:0000256" key="9">
    <source>
        <dbReference type="ARBA" id="ARBA00022982"/>
    </source>
</evidence>
<keyword evidence="13 18" id="KW-0472">Membrane</keyword>
<dbReference type="RefSeq" id="WP_026860764.1">
    <property type="nucleotide sequence ID" value="NZ_PIQE01000003.1"/>
</dbReference>
<accession>A0A432Z2A4</accession>
<evidence type="ECO:0000256" key="18">
    <source>
        <dbReference type="HAMAP-Rule" id="MF_00399"/>
    </source>
</evidence>
<dbReference type="Pfam" id="PF02683">
    <property type="entry name" value="DsbD_TM"/>
    <property type="match status" value="1"/>
</dbReference>
<dbReference type="SUPFAM" id="SSF74863">
    <property type="entry name" value="Thiol:disulfide interchange protein DsbD, N-terminal domain (DsbD-alpha)"/>
    <property type="match status" value="1"/>
</dbReference>
<keyword evidence="8 18" id="KW-0201">Cytochrome c-type biogenesis</keyword>
<keyword evidence="9 18" id="KW-0249">Electron transport</keyword>
<evidence type="ECO:0000256" key="8">
    <source>
        <dbReference type="ARBA" id="ARBA00022748"/>
    </source>
</evidence>
<comment type="catalytic activity">
    <reaction evidence="17 18">
        <text>[protein]-dithiol + NADP(+) = [protein]-disulfide + NADPH + H(+)</text>
        <dbReference type="Rhea" id="RHEA:18753"/>
        <dbReference type="Rhea" id="RHEA-COMP:10593"/>
        <dbReference type="Rhea" id="RHEA-COMP:10594"/>
        <dbReference type="ChEBI" id="CHEBI:15378"/>
        <dbReference type="ChEBI" id="CHEBI:29950"/>
        <dbReference type="ChEBI" id="CHEBI:50058"/>
        <dbReference type="ChEBI" id="CHEBI:57783"/>
        <dbReference type="ChEBI" id="CHEBI:58349"/>
        <dbReference type="EC" id="1.8.1.8"/>
    </reaction>
</comment>
<comment type="similarity">
    <text evidence="2 18">Belongs to the thioredoxin family. DsbD subfamily.</text>
</comment>
<evidence type="ECO:0000256" key="6">
    <source>
        <dbReference type="ARBA" id="ARBA00022692"/>
    </source>
</evidence>
<dbReference type="InterPro" id="IPR022910">
    <property type="entry name" value="Thiol_diS_interchange_DbsD"/>
</dbReference>
<evidence type="ECO:0000256" key="10">
    <source>
        <dbReference type="ARBA" id="ARBA00022989"/>
    </source>
</evidence>
<evidence type="ECO:0000256" key="3">
    <source>
        <dbReference type="ARBA" id="ARBA00022448"/>
    </source>
</evidence>
<comment type="function">
    <text evidence="18">Required to facilitate the formation of correct disulfide bonds in some periplasmic proteins and for the assembly of the periplasmic c-type cytochromes. Acts by transferring electrons from cytoplasmic thioredoxin to the periplasm. This transfer involves a cascade of disulfide bond formation and reduction steps.</text>
</comment>
<dbReference type="EMBL" id="PIQE01000003">
    <property type="protein sequence ID" value="RUO71997.1"/>
    <property type="molecule type" value="Genomic_DNA"/>
</dbReference>
<sequence precursor="true">MSIGQRLCIALVLCLSSVISTASHAQSFDLNNDDPFAQQQFLPVEEAFRFDFRQQNDQLQLSFTIADGYYLYQHRFQFDAEVPLAVTPELPAGEAHYDEFFGESVVYRDNVTLKLQLADTAATTFTLHYQGCADAGLCYPPSTIDVPLAAVTDAGPATTATTPTPAIDVASVAENSQQYSATNFFSELADEPLLWVLGIFFVAGIGLAFTPCVLPMYPILSTVIMGSQQRLSTLRAFTLSFAYVQGMAITYSLLGIVVALAGMQYQAMLQHPAVLIVLALLFVFLGLSMLGVYNLQLPVKWQNRLNEMSQRQRGGAHRSVFIIGVLSGLIASPCTTAPLSGALLFIAQSGDVAVGAGVLYALSLGMGVPLIVFGTTGGKLLPKAGSWMNVVKRVFGVILFAVALIFVERLLPLHIADWLWVGFIVLAALYLINATLRDIQGKRAMLISALWLTLAGSLLYAWWPQSQHHALDFTQVDSAEAITTQLEQAAPGQLVMLDLYADWCVACKEFERYTFANAQVQAALADTLVLQADVTDANAVNNAILQQHDVLGLPTILFFRDGQEIRAARVSGFMNAEAFTQHLEELAANQ</sequence>
<evidence type="ECO:0000256" key="5">
    <source>
        <dbReference type="ARBA" id="ARBA00022519"/>
    </source>
</evidence>
<protein>
    <recommendedName>
        <fullName evidence="18">Thiol:disulfide interchange protein DsbD</fullName>
        <ecNumber evidence="18">1.8.1.8</ecNumber>
    </recommendedName>
    <alternativeName>
        <fullName evidence="18">Protein-disulfide reductase</fullName>
        <shortName evidence="18">Disulfide reductase</shortName>
    </alternativeName>
</protein>
<feature type="transmembrane region" description="Helical" evidence="18">
    <location>
        <begin position="358"/>
        <end position="378"/>
    </location>
</feature>
<comment type="catalytic activity">
    <reaction evidence="16 18">
        <text>[protein]-dithiol + NAD(+) = [protein]-disulfide + NADH + H(+)</text>
        <dbReference type="Rhea" id="RHEA:18749"/>
        <dbReference type="Rhea" id="RHEA-COMP:10593"/>
        <dbReference type="Rhea" id="RHEA-COMP:10594"/>
        <dbReference type="ChEBI" id="CHEBI:15378"/>
        <dbReference type="ChEBI" id="CHEBI:29950"/>
        <dbReference type="ChEBI" id="CHEBI:50058"/>
        <dbReference type="ChEBI" id="CHEBI:57540"/>
        <dbReference type="ChEBI" id="CHEBI:57945"/>
        <dbReference type="EC" id="1.8.1.8"/>
    </reaction>
</comment>
<dbReference type="Gene3D" id="2.60.40.1250">
    <property type="entry name" value="Thiol:disulfide interchange protein DsbD, N-terminal domain"/>
    <property type="match status" value="1"/>
</dbReference>
<dbReference type="GO" id="GO:0017004">
    <property type="term" value="P:cytochrome complex assembly"/>
    <property type="evidence" value="ECO:0007669"/>
    <property type="project" value="UniProtKB-UniRule"/>
</dbReference>
<dbReference type="PROSITE" id="PS00194">
    <property type="entry name" value="THIOREDOXIN_1"/>
    <property type="match status" value="1"/>
</dbReference>
<evidence type="ECO:0000259" key="19">
    <source>
        <dbReference type="PROSITE" id="PS51352"/>
    </source>
</evidence>
<keyword evidence="21" id="KW-1185">Reference proteome</keyword>
<feature type="disulfide bond" description="Redox-active" evidence="18">
    <location>
        <begin position="212"/>
        <end position="334"/>
    </location>
</feature>
<evidence type="ECO:0000256" key="12">
    <source>
        <dbReference type="ARBA" id="ARBA00023027"/>
    </source>
</evidence>
<feature type="transmembrane region" description="Helical" evidence="18">
    <location>
        <begin position="273"/>
        <end position="299"/>
    </location>
</feature>
<evidence type="ECO:0000313" key="21">
    <source>
        <dbReference type="Proteomes" id="UP000287022"/>
    </source>
</evidence>
<evidence type="ECO:0000256" key="1">
    <source>
        <dbReference type="ARBA" id="ARBA00004429"/>
    </source>
</evidence>
<keyword evidence="7 18" id="KW-0732">Signal</keyword>
<feature type="domain" description="Thioredoxin" evidence="19">
    <location>
        <begin position="464"/>
        <end position="588"/>
    </location>
</feature>
<dbReference type="InterPro" id="IPR035671">
    <property type="entry name" value="DsbD_gamma"/>
</dbReference>
<organism evidence="20 21">
    <name type="scientific">Pseudidiomarina sediminum</name>
    <dbReference type="NCBI Taxonomy" id="431675"/>
    <lineage>
        <taxon>Bacteria</taxon>
        <taxon>Pseudomonadati</taxon>
        <taxon>Pseudomonadota</taxon>
        <taxon>Gammaproteobacteria</taxon>
        <taxon>Alteromonadales</taxon>
        <taxon>Idiomarinaceae</taxon>
        <taxon>Pseudidiomarina</taxon>
    </lineage>
</organism>
<keyword evidence="10 18" id="KW-1133">Transmembrane helix</keyword>
<reference evidence="21" key="1">
    <citation type="journal article" date="2018" name="Front. Microbiol.">
        <title>Genome-Based Analysis Reveals the Taxonomy and Diversity of the Family Idiomarinaceae.</title>
        <authorList>
            <person name="Liu Y."/>
            <person name="Lai Q."/>
            <person name="Shao Z."/>
        </authorList>
    </citation>
    <scope>NUCLEOTIDE SEQUENCE [LARGE SCALE GENOMIC DNA]</scope>
    <source>
        <strain evidence="21">c121</strain>
    </source>
</reference>
<dbReference type="AlphaFoldDB" id="A0A432Z2A4"/>
<dbReference type="HAMAP" id="MF_00399">
    <property type="entry name" value="DbsD"/>
    <property type="match status" value="1"/>
</dbReference>
<feature type="signal peptide" evidence="18">
    <location>
        <begin position="1"/>
        <end position="25"/>
    </location>
</feature>
<dbReference type="SUPFAM" id="SSF52833">
    <property type="entry name" value="Thioredoxin-like"/>
    <property type="match status" value="1"/>
</dbReference>
<dbReference type="Pfam" id="PF11412">
    <property type="entry name" value="DsbD_N"/>
    <property type="match status" value="1"/>
</dbReference>
<name>A0A432Z2A4_9GAMM</name>
<dbReference type="Pfam" id="PF00085">
    <property type="entry name" value="Thioredoxin"/>
    <property type="match status" value="1"/>
</dbReference>
<keyword evidence="3 18" id="KW-0813">Transport</keyword>
<comment type="caution">
    <text evidence="20">The sequence shown here is derived from an EMBL/GenBank/DDBJ whole genome shotgun (WGS) entry which is preliminary data.</text>
</comment>
<evidence type="ECO:0000256" key="17">
    <source>
        <dbReference type="ARBA" id="ARBA00047804"/>
    </source>
</evidence>
<keyword evidence="4 18" id="KW-1003">Cell membrane</keyword>
<feature type="transmembrane region" description="Helical" evidence="18">
    <location>
        <begin position="193"/>
        <end position="220"/>
    </location>
</feature>
<keyword evidence="12 18" id="KW-0520">NAD</keyword>
<feature type="transmembrane region" description="Helical" evidence="18">
    <location>
        <begin position="413"/>
        <end position="432"/>
    </location>
</feature>
<keyword evidence="15 18" id="KW-0676">Redox-active center</keyword>
<keyword evidence="6 18" id="KW-0812">Transmembrane</keyword>
<evidence type="ECO:0000256" key="14">
    <source>
        <dbReference type="ARBA" id="ARBA00023157"/>
    </source>
</evidence>
<evidence type="ECO:0000256" key="7">
    <source>
        <dbReference type="ARBA" id="ARBA00022729"/>
    </source>
</evidence>
<dbReference type="CDD" id="cd02953">
    <property type="entry name" value="DsbDgamma"/>
    <property type="match status" value="1"/>
</dbReference>
<comment type="subcellular location">
    <subcellularLocation>
        <location evidence="1 18">Cell inner membrane</location>
        <topology evidence="1 18">Multi-pass membrane protein</topology>
    </subcellularLocation>
</comment>
<gene>
    <name evidence="18" type="primary">dsbD</name>
    <name evidence="20" type="ORF">CWI80_09330</name>
</gene>
<dbReference type="InterPro" id="IPR003834">
    <property type="entry name" value="Cyt_c_assmbl_TM_dom"/>
</dbReference>
<evidence type="ECO:0000313" key="20">
    <source>
        <dbReference type="EMBL" id="RUO71997.1"/>
    </source>
</evidence>
<dbReference type="PANTHER" id="PTHR32234:SF0">
    <property type="entry name" value="THIOL:DISULFIDE INTERCHANGE PROTEIN DSBD"/>
    <property type="match status" value="1"/>
</dbReference>
<evidence type="ECO:0000256" key="13">
    <source>
        <dbReference type="ARBA" id="ARBA00023136"/>
    </source>
</evidence>
<dbReference type="PANTHER" id="PTHR32234">
    <property type="entry name" value="THIOL:DISULFIDE INTERCHANGE PROTEIN DSBD"/>
    <property type="match status" value="1"/>
</dbReference>
<feature type="transmembrane region" description="Helical" evidence="18">
    <location>
        <begin position="390"/>
        <end position="407"/>
    </location>
</feature>
<dbReference type="InterPro" id="IPR017937">
    <property type="entry name" value="Thioredoxin_CS"/>
</dbReference>
<feature type="disulfide bond" description="Redox-active" evidence="18">
    <location>
        <begin position="504"/>
        <end position="507"/>
    </location>
</feature>
<evidence type="ECO:0000256" key="15">
    <source>
        <dbReference type="ARBA" id="ARBA00023284"/>
    </source>
</evidence>
<feature type="transmembrane region" description="Helical" evidence="18">
    <location>
        <begin position="241"/>
        <end position="261"/>
    </location>
</feature>
<dbReference type="InterPro" id="IPR036929">
    <property type="entry name" value="DsbDN_sf"/>
</dbReference>
<dbReference type="NCBIfam" id="NF001419">
    <property type="entry name" value="PRK00293.1"/>
    <property type="match status" value="1"/>
</dbReference>
<feature type="transmembrane region" description="Helical" evidence="18">
    <location>
        <begin position="320"/>
        <end position="346"/>
    </location>
</feature>
<dbReference type="GO" id="GO:0005886">
    <property type="term" value="C:plasma membrane"/>
    <property type="evidence" value="ECO:0007669"/>
    <property type="project" value="UniProtKB-SubCell"/>
</dbReference>
<evidence type="ECO:0000256" key="4">
    <source>
        <dbReference type="ARBA" id="ARBA00022475"/>
    </source>
</evidence>
<proteinExistence type="inferred from homology"/>
<dbReference type="InterPro" id="IPR036249">
    <property type="entry name" value="Thioredoxin-like_sf"/>
</dbReference>
<dbReference type="EC" id="1.8.1.8" evidence="18"/>
<dbReference type="Gene3D" id="3.40.30.10">
    <property type="entry name" value="Glutaredoxin"/>
    <property type="match status" value="1"/>
</dbReference>
<dbReference type="GO" id="GO:0009055">
    <property type="term" value="F:electron transfer activity"/>
    <property type="evidence" value="ECO:0007669"/>
    <property type="project" value="UniProtKB-UniRule"/>
</dbReference>
<dbReference type="STRING" id="1122124.GCA_000423165_02053"/>
<keyword evidence="5 18" id="KW-0997">Cell inner membrane</keyword>
<keyword evidence="11 18" id="KW-0560">Oxidoreductase</keyword>
<evidence type="ECO:0000256" key="16">
    <source>
        <dbReference type="ARBA" id="ARBA00047388"/>
    </source>
</evidence>
<dbReference type="InterPro" id="IPR013766">
    <property type="entry name" value="Thioredoxin_domain"/>
</dbReference>